<dbReference type="InterPro" id="IPR003797">
    <property type="entry name" value="DegV"/>
</dbReference>
<dbReference type="PROSITE" id="PS51482">
    <property type="entry name" value="DEGV"/>
    <property type="match status" value="1"/>
</dbReference>
<dbReference type="EMBL" id="JACRTB010000005">
    <property type="protein sequence ID" value="MBC8575632.1"/>
    <property type="molecule type" value="Genomic_DNA"/>
</dbReference>
<evidence type="ECO:0000313" key="2">
    <source>
        <dbReference type="EMBL" id="MBC8575632.1"/>
    </source>
</evidence>
<gene>
    <name evidence="2" type="ORF">H8717_04295</name>
</gene>
<keyword evidence="1" id="KW-0446">Lipid-binding</keyword>
<dbReference type="Proteomes" id="UP000658131">
    <property type="component" value="Unassembled WGS sequence"/>
</dbReference>
<evidence type="ECO:0000256" key="1">
    <source>
        <dbReference type="ARBA" id="ARBA00023121"/>
    </source>
</evidence>
<organism evidence="2 3">
    <name type="scientific">Yanshouia hominis</name>
    <dbReference type="NCBI Taxonomy" id="2763673"/>
    <lineage>
        <taxon>Bacteria</taxon>
        <taxon>Bacillati</taxon>
        <taxon>Bacillota</taxon>
        <taxon>Clostridia</taxon>
        <taxon>Eubacteriales</taxon>
        <taxon>Oscillospiraceae</taxon>
        <taxon>Yanshouia</taxon>
    </lineage>
</organism>
<proteinExistence type="predicted"/>
<dbReference type="Pfam" id="PF02645">
    <property type="entry name" value="DegV"/>
    <property type="match status" value="1"/>
</dbReference>
<dbReference type="PANTHER" id="PTHR33434:SF2">
    <property type="entry name" value="FATTY ACID-BINDING PROTEIN TM_1468"/>
    <property type="match status" value="1"/>
</dbReference>
<dbReference type="NCBIfam" id="TIGR00762">
    <property type="entry name" value="DegV"/>
    <property type="match status" value="1"/>
</dbReference>
<accession>A0ABR7NGV4</accession>
<dbReference type="PANTHER" id="PTHR33434">
    <property type="entry name" value="DEGV DOMAIN-CONTAINING PROTEIN DR_1986-RELATED"/>
    <property type="match status" value="1"/>
</dbReference>
<dbReference type="Gene3D" id="3.30.1180.10">
    <property type="match status" value="1"/>
</dbReference>
<protein>
    <submittedName>
        <fullName evidence="2">DegV family protein</fullName>
    </submittedName>
</protein>
<name>A0ABR7NGV4_9FIRM</name>
<evidence type="ECO:0000313" key="3">
    <source>
        <dbReference type="Proteomes" id="UP000658131"/>
    </source>
</evidence>
<comment type="caution">
    <text evidence="2">The sequence shown here is derived from an EMBL/GenBank/DDBJ whole genome shotgun (WGS) entry which is preliminary data.</text>
</comment>
<sequence length="294" mass="32047">MYKTLMLCDSVCDLSFEQEKKSGIRVVNCGVEMGGLPYIDRVEIDSERIYAEVERTGVLPHTSQVTVLQFLEEYLRAAKEGYTDVICTTMNARGSGTYSAAVHAAEILPSEYPALEGKIRIHVVDSTTYSYVIAMPVAMGMERLKKGEAPADVAAWMQDWYRHSITLVGLYNLQYAKKSGRLNACAALVGDALGIKPVLSIAGANKTVAKVRGDRNLIPKMTQLYAEMARDVKGEYIIAYGNNPEQGKELAAAIRKLSGRAPVFMGPIGPCVAVNAGPRMLGIGFLRRGEEADS</sequence>
<dbReference type="RefSeq" id="WP_262399252.1">
    <property type="nucleotide sequence ID" value="NZ_JACRTB010000005.1"/>
</dbReference>
<dbReference type="SUPFAM" id="SSF82549">
    <property type="entry name" value="DAK1/DegV-like"/>
    <property type="match status" value="1"/>
</dbReference>
<dbReference type="InterPro" id="IPR043168">
    <property type="entry name" value="DegV_C"/>
</dbReference>
<dbReference type="InterPro" id="IPR050270">
    <property type="entry name" value="DegV_domain_contain"/>
</dbReference>
<keyword evidence="3" id="KW-1185">Reference proteome</keyword>
<dbReference type="Gene3D" id="3.40.50.10170">
    <property type="match status" value="1"/>
</dbReference>
<reference evidence="2 3" key="1">
    <citation type="submission" date="2020-08" db="EMBL/GenBank/DDBJ databases">
        <title>Genome public.</title>
        <authorList>
            <person name="Liu C."/>
            <person name="Sun Q."/>
        </authorList>
    </citation>
    <scope>NUCLEOTIDE SEQUENCE [LARGE SCALE GENOMIC DNA]</scope>
    <source>
        <strain evidence="2 3">BX1</strain>
    </source>
</reference>